<dbReference type="GO" id="GO:0016298">
    <property type="term" value="F:lipase activity"/>
    <property type="evidence" value="ECO:0007669"/>
    <property type="project" value="InterPro"/>
</dbReference>
<dbReference type="Pfam" id="PF00151">
    <property type="entry name" value="Lipase"/>
    <property type="match status" value="1"/>
</dbReference>
<feature type="domain" description="Lipase" evidence="5">
    <location>
        <begin position="65"/>
        <end position="376"/>
    </location>
</feature>
<name>A0AAV1YTA5_9ARAC</name>
<dbReference type="GO" id="GO:0017171">
    <property type="term" value="F:serine hydrolase activity"/>
    <property type="evidence" value="ECO:0007669"/>
    <property type="project" value="TreeGrafter"/>
</dbReference>
<evidence type="ECO:0000256" key="1">
    <source>
        <dbReference type="ARBA" id="ARBA00004613"/>
    </source>
</evidence>
<dbReference type="GO" id="GO:0005615">
    <property type="term" value="C:extracellular space"/>
    <property type="evidence" value="ECO:0007669"/>
    <property type="project" value="TreeGrafter"/>
</dbReference>
<dbReference type="Proteomes" id="UP001497382">
    <property type="component" value="Unassembled WGS sequence"/>
</dbReference>
<gene>
    <name evidence="6" type="ORF">LARSCL_LOCUS818</name>
</gene>
<evidence type="ECO:0000256" key="4">
    <source>
        <dbReference type="RuleBase" id="RU004262"/>
    </source>
</evidence>
<dbReference type="InterPro" id="IPR013818">
    <property type="entry name" value="Lipase"/>
</dbReference>
<evidence type="ECO:0000259" key="5">
    <source>
        <dbReference type="Pfam" id="PF00151"/>
    </source>
</evidence>
<dbReference type="InterPro" id="IPR000734">
    <property type="entry name" value="TAG_lipase"/>
</dbReference>
<comment type="caution">
    <text evidence="6">The sequence shown here is derived from an EMBL/GenBank/DDBJ whole genome shotgun (WGS) entry which is preliminary data.</text>
</comment>
<evidence type="ECO:0000256" key="2">
    <source>
        <dbReference type="ARBA" id="ARBA00010701"/>
    </source>
</evidence>
<dbReference type="AlphaFoldDB" id="A0AAV1YTA5"/>
<evidence type="ECO:0000313" key="7">
    <source>
        <dbReference type="Proteomes" id="UP001497382"/>
    </source>
</evidence>
<organism evidence="6 7">
    <name type="scientific">Larinioides sclopetarius</name>
    <dbReference type="NCBI Taxonomy" id="280406"/>
    <lineage>
        <taxon>Eukaryota</taxon>
        <taxon>Metazoa</taxon>
        <taxon>Ecdysozoa</taxon>
        <taxon>Arthropoda</taxon>
        <taxon>Chelicerata</taxon>
        <taxon>Arachnida</taxon>
        <taxon>Araneae</taxon>
        <taxon>Araneomorphae</taxon>
        <taxon>Entelegynae</taxon>
        <taxon>Araneoidea</taxon>
        <taxon>Araneidae</taxon>
        <taxon>Larinioides</taxon>
    </lineage>
</organism>
<accession>A0AAV1YTA5</accession>
<dbReference type="PRINTS" id="PR00821">
    <property type="entry name" value="TAGLIPASE"/>
</dbReference>
<reference evidence="6 7" key="1">
    <citation type="submission" date="2024-04" db="EMBL/GenBank/DDBJ databases">
        <authorList>
            <person name="Rising A."/>
            <person name="Reimegard J."/>
            <person name="Sonavane S."/>
            <person name="Akerstrom W."/>
            <person name="Nylinder S."/>
            <person name="Hedman E."/>
            <person name="Kallberg Y."/>
        </authorList>
    </citation>
    <scope>NUCLEOTIDE SEQUENCE [LARGE SCALE GENOMIC DNA]</scope>
</reference>
<keyword evidence="7" id="KW-1185">Reference proteome</keyword>
<protein>
    <recommendedName>
        <fullName evidence="5">Lipase domain-containing protein</fullName>
    </recommendedName>
</protein>
<proteinExistence type="inferred from homology"/>
<dbReference type="Gene3D" id="3.40.50.1820">
    <property type="entry name" value="alpha/beta hydrolase"/>
    <property type="match status" value="1"/>
</dbReference>
<dbReference type="SUPFAM" id="SSF53474">
    <property type="entry name" value="alpha/beta-Hydrolases"/>
    <property type="match status" value="1"/>
</dbReference>
<dbReference type="EMBL" id="CAXIEN010000004">
    <property type="protein sequence ID" value="CAL1262151.1"/>
    <property type="molecule type" value="Genomic_DNA"/>
</dbReference>
<sequence>MKIFLFMKCNISRLTLDFQAIPARELCHLTSDRRRCNCDEFAQSQFIFPRCYPDTEQDCDKDSANLEWPATRIQFLLFTRKNQKQAEMLHMCNGTLPKNSRFNPNNQLAVFIPGFMFGVCEIEVIPQIKDELLAKEDMNVILIINTEEYGNDFLAAMENAEKAANLTVKVLRNIQDKTGFKNEKVYLIGHSLGAQVAGLVGQQFPVHRITALDPAGVTYTKDTSLVRRLDPDDADIVDVIHTNGGTGLPYFGGYFPMGDADFYVNGGAVQPSCSKLAWEAAKNFNFMYVIGVSSVPSICAHAQVLEYYKLSINDFPEKFIAYACSSYKKFKSGNCTGDGASSIIMGYDFEKYFTSEHRGRKLPRKYYIDTKEAWPFV</sequence>
<comment type="subcellular location">
    <subcellularLocation>
        <location evidence="1">Secreted</location>
    </subcellularLocation>
</comment>
<keyword evidence="3" id="KW-0964">Secreted</keyword>
<dbReference type="PANTHER" id="PTHR11610:SF173">
    <property type="entry name" value="LIPASE DOMAIN-CONTAINING PROTEIN-RELATED"/>
    <property type="match status" value="1"/>
</dbReference>
<evidence type="ECO:0000256" key="3">
    <source>
        <dbReference type="ARBA" id="ARBA00022525"/>
    </source>
</evidence>
<dbReference type="GO" id="GO:0016042">
    <property type="term" value="P:lipid catabolic process"/>
    <property type="evidence" value="ECO:0007669"/>
    <property type="project" value="TreeGrafter"/>
</dbReference>
<evidence type="ECO:0000313" key="6">
    <source>
        <dbReference type="EMBL" id="CAL1262151.1"/>
    </source>
</evidence>
<dbReference type="InterPro" id="IPR029058">
    <property type="entry name" value="AB_hydrolase_fold"/>
</dbReference>
<comment type="similarity">
    <text evidence="2 4">Belongs to the AB hydrolase superfamily. Lipase family.</text>
</comment>
<dbReference type="PANTHER" id="PTHR11610">
    <property type="entry name" value="LIPASE"/>
    <property type="match status" value="1"/>
</dbReference>